<dbReference type="EMBL" id="JADKYY010000002">
    <property type="protein sequence ID" value="MBF5026586.1"/>
    <property type="molecule type" value="Genomic_DNA"/>
</dbReference>
<keyword evidence="2" id="KW-0645">Protease</keyword>
<dbReference type="CDD" id="cd11375">
    <property type="entry name" value="Peptidase_M54"/>
    <property type="match status" value="1"/>
</dbReference>
<evidence type="ECO:0000256" key="5">
    <source>
        <dbReference type="ARBA" id="ARBA00022833"/>
    </source>
</evidence>
<evidence type="ECO:0000256" key="3">
    <source>
        <dbReference type="ARBA" id="ARBA00022723"/>
    </source>
</evidence>
<reference evidence="7" key="1">
    <citation type="submission" date="2020-11" db="EMBL/GenBank/DDBJ databases">
        <title>Genome seq and assembly of Planobacterium sp.</title>
        <authorList>
            <person name="Chhetri G."/>
        </authorList>
    </citation>
    <scope>NUCLEOTIDE SEQUENCE</scope>
    <source>
        <strain evidence="7">GCR5</strain>
    </source>
</reference>
<evidence type="ECO:0000313" key="7">
    <source>
        <dbReference type="EMBL" id="MBF5026586.1"/>
    </source>
</evidence>
<keyword evidence="6 7" id="KW-0482">Metalloprotease</keyword>
<evidence type="ECO:0000256" key="4">
    <source>
        <dbReference type="ARBA" id="ARBA00022801"/>
    </source>
</evidence>
<evidence type="ECO:0000313" key="8">
    <source>
        <dbReference type="Proteomes" id="UP000694480"/>
    </source>
</evidence>
<protein>
    <submittedName>
        <fullName evidence="7">Matrixin family metalloprotease</fullName>
    </submittedName>
</protein>
<evidence type="ECO:0000256" key="2">
    <source>
        <dbReference type="ARBA" id="ARBA00022670"/>
    </source>
</evidence>
<keyword evidence="4" id="KW-0378">Hydrolase</keyword>
<dbReference type="Gene3D" id="3.40.390.10">
    <property type="entry name" value="Collagenase (Catalytic Domain)"/>
    <property type="match status" value="1"/>
</dbReference>
<keyword evidence="8" id="KW-1185">Reference proteome</keyword>
<dbReference type="GO" id="GO:0006508">
    <property type="term" value="P:proteolysis"/>
    <property type="evidence" value="ECO:0007669"/>
    <property type="project" value="UniProtKB-KW"/>
</dbReference>
<dbReference type="InterPro" id="IPR012962">
    <property type="entry name" value="Pept_M54_archaemetzincn"/>
</dbReference>
<dbReference type="PANTHER" id="PTHR15910">
    <property type="entry name" value="ARCHAEMETZINCIN"/>
    <property type="match status" value="1"/>
</dbReference>
<gene>
    <name evidence="7" type="ORF">IC612_02090</name>
</gene>
<organism evidence="7 8">
    <name type="scientific">Planobacterium oryzisoli</name>
    <dbReference type="NCBI Taxonomy" id="2771435"/>
    <lineage>
        <taxon>Bacteria</taxon>
        <taxon>Pseudomonadati</taxon>
        <taxon>Bacteroidota</taxon>
        <taxon>Flavobacteriia</taxon>
        <taxon>Flavobacteriales</taxon>
        <taxon>Weeksellaceae</taxon>
        <taxon>Chryseobacterium group</taxon>
        <taxon>Chryseobacterium</taxon>
    </lineage>
</organism>
<dbReference type="SUPFAM" id="SSF55486">
    <property type="entry name" value="Metalloproteases ('zincins'), catalytic domain"/>
    <property type="match status" value="1"/>
</dbReference>
<evidence type="ECO:0000256" key="6">
    <source>
        <dbReference type="ARBA" id="ARBA00023049"/>
    </source>
</evidence>
<dbReference type="PANTHER" id="PTHR15910:SF1">
    <property type="entry name" value="ARCHAEMETZINCIN-2"/>
    <property type="match status" value="1"/>
</dbReference>
<dbReference type="Pfam" id="PF07998">
    <property type="entry name" value="Peptidase_M54"/>
    <property type="match status" value="1"/>
</dbReference>
<comment type="cofactor">
    <cofactor evidence="1">
        <name>Zn(2+)</name>
        <dbReference type="ChEBI" id="CHEBI:29105"/>
    </cofactor>
</comment>
<keyword evidence="3" id="KW-0479">Metal-binding</keyword>
<dbReference type="AlphaFoldDB" id="A0A931E6F1"/>
<dbReference type="GO" id="GO:0046872">
    <property type="term" value="F:metal ion binding"/>
    <property type="evidence" value="ECO:0007669"/>
    <property type="project" value="UniProtKB-KW"/>
</dbReference>
<name>A0A931E6F1_9FLAO</name>
<sequence>MVLRILYILFILIILVISCEKKINHIDSDKFLKSIKDLSGIKSKTGKVFYFQPLNGFRIEQANRLAKEVSKTFGKVYVGENRKLPKSFYVKERNRYRADSIIKVLRNAHGQDTITIGLISSDISTTAKGVKDWGVFGLGYHPGSACVVSTYRLKKRNADEQFYKVVVHEIGHTIGLPHCPEKTCLMRDAEGGNPLDEEKDFCVRCKKILVSKGFVLPH</sequence>
<dbReference type="InterPro" id="IPR024079">
    <property type="entry name" value="MetalloPept_cat_dom_sf"/>
</dbReference>
<dbReference type="Proteomes" id="UP000694480">
    <property type="component" value="Unassembled WGS sequence"/>
</dbReference>
<dbReference type="RefSeq" id="WP_194738520.1">
    <property type="nucleotide sequence ID" value="NZ_JADKYY010000002.1"/>
</dbReference>
<dbReference type="PROSITE" id="PS51257">
    <property type="entry name" value="PROKAR_LIPOPROTEIN"/>
    <property type="match status" value="1"/>
</dbReference>
<proteinExistence type="predicted"/>
<comment type="caution">
    <text evidence="7">The sequence shown here is derived from an EMBL/GenBank/DDBJ whole genome shotgun (WGS) entry which is preliminary data.</text>
</comment>
<keyword evidence="5" id="KW-0862">Zinc</keyword>
<evidence type="ECO:0000256" key="1">
    <source>
        <dbReference type="ARBA" id="ARBA00001947"/>
    </source>
</evidence>
<accession>A0A931E6F1</accession>
<dbReference type="GO" id="GO:0008237">
    <property type="term" value="F:metallopeptidase activity"/>
    <property type="evidence" value="ECO:0007669"/>
    <property type="project" value="UniProtKB-KW"/>
</dbReference>